<feature type="region of interest" description="Disordered" evidence="1">
    <location>
        <begin position="1"/>
        <end position="42"/>
    </location>
</feature>
<organism evidence="2 3">
    <name type="scientific">Cutibacterium modestum HL044PA1</name>
    <dbReference type="NCBI Taxonomy" id="765109"/>
    <lineage>
        <taxon>Bacteria</taxon>
        <taxon>Bacillati</taxon>
        <taxon>Actinomycetota</taxon>
        <taxon>Actinomycetes</taxon>
        <taxon>Propionibacteriales</taxon>
        <taxon>Propionibacteriaceae</taxon>
        <taxon>Cutibacterium</taxon>
        <taxon>Cutibacterium modestum</taxon>
    </lineage>
</organism>
<gene>
    <name evidence="2" type="ORF">HMPREF9607_00145</name>
</gene>
<keyword evidence="3" id="KW-1185">Reference proteome</keyword>
<comment type="caution">
    <text evidence="2">The sequence shown here is derived from an EMBL/GenBank/DDBJ whole genome shotgun (WGS) entry which is preliminary data.</text>
</comment>
<feature type="compositionally biased region" description="Polar residues" evidence="1">
    <location>
        <begin position="31"/>
        <end position="42"/>
    </location>
</feature>
<sequence>MNAWCNREQDDFTTEKGADHSDGQPLPRNSGMFTGSGMNQEL</sequence>
<evidence type="ECO:0000256" key="1">
    <source>
        <dbReference type="SAM" id="MobiDB-lite"/>
    </source>
</evidence>
<proteinExistence type="predicted"/>
<dbReference type="EMBL" id="ADZU01000003">
    <property type="protein sequence ID" value="EFS93691.1"/>
    <property type="molecule type" value="Genomic_DNA"/>
</dbReference>
<dbReference type="Proteomes" id="UP000003179">
    <property type="component" value="Unassembled WGS sequence"/>
</dbReference>
<evidence type="ECO:0000313" key="2">
    <source>
        <dbReference type="EMBL" id="EFS93691.1"/>
    </source>
</evidence>
<evidence type="ECO:0000313" key="3">
    <source>
        <dbReference type="Proteomes" id="UP000003179"/>
    </source>
</evidence>
<feature type="compositionally biased region" description="Basic and acidic residues" evidence="1">
    <location>
        <begin position="7"/>
        <end position="22"/>
    </location>
</feature>
<protein>
    <submittedName>
        <fullName evidence="2">Uncharacterized protein</fullName>
    </submittedName>
</protein>
<name>A0ABN0C8Q3_9ACTN</name>
<reference evidence="2" key="1">
    <citation type="submission" date="2010-08" db="EMBL/GenBank/DDBJ databases">
        <authorList>
            <person name="Weinstock G."/>
            <person name="Sodergren E."/>
            <person name="Clifton S."/>
            <person name="Fulton L."/>
            <person name="Fulton B."/>
            <person name="Courtney L."/>
            <person name="Fronick C."/>
            <person name="Harrison M."/>
            <person name="Strong C."/>
            <person name="Farmer C."/>
            <person name="Delahaunty K."/>
            <person name="Markovic C."/>
            <person name="Hall O."/>
            <person name="Minx P."/>
            <person name="Tomlinson C."/>
            <person name="Mitreva M."/>
            <person name="Hou S."/>
            <person name="Chen J."/>
            <person name="Wollam A."/>
            <person name="Pepin K.H."/>
            <person name="Johnson M."/>
            <person name="Bhonagiri V."/>
            <person name="Zhang X."/>
            <person name="Suruliraj S."/>
            <person name="Warren W."/>
            <person name="Chinwalla A."/>
            <person name="Mardis E.R."/>
            <person name="Wilson R.K."/>
        </authorList>
    </citation>
    <scope>NUCLEOTIDE SEQUENCE [LARGE SCALE GENOMIC DNA]</scope>
    <source>
        <strain evidence="2">HL044PA1</strain>
    </source>
</reference>
<accession>A0ABN0C8Q3</accession>